<gene>
    <name evidence="2" type="ORF">LCGC14_2877290</name>
</gene>
<dbReference type="Pfam" id="PF01408">
    <property type="entry name" value="GFO_IDH_MocA"/>
    <property type="match status" value="1"/>
</dbReference>
<proteinExistence type="predicted"/>
<reference evidence="2" key="1">
    <citation type="journal article" date="2015" name="Nature">
        <title>Complex archaea that bridge the gap between prokaryotes and eukaryotes.</title>
        <authorList>
            <person name="Spang A."/>
            <person name="Saw J.H."/>
            <person name="Jorgensen S.L."/>
            <person name="Zaremba-Niedzwiedzka K."/>
            <person name="Martijn J."/>
            <person name="Lind A.E."/>
            <person name="van Eijk R."/>
            <person name="Schleper C."/>
            <person name="Guy L."/>
            <person name="Ettema T.J."/>
        </authorList>
    </citation>
    <scope>NUCLEOTIDE SEQUENCE</scope>
</reference>
<organism evidence="2">
    <name type="scientific">marine sediment metagenome</name>
    <dbReference type="NCBI Taxonomy" id="412755"/>
    <lineage>
        <taxon>unclassified sequences</taxon>
        <taxon>metagenomes</taxon>
        <taxon>ecological metagenomes</taxon>
    </lineage>
</organism>
<dbReference type="GO" id="GO:0000166">
    <property type="term" value="F:nucleotide binding"/>
    <property type="evidence" value="ECO:0007669"/>
    <property type="project" value="InterPro"/>
</dbReference>
<dbReference type="InterPro" id="IPR000683">
    <property type="entry name" value="Gfo/Idh/MocA-like_OxRdtase_N"/>
</dbReference>
<dbReference type="PANTHER" id="PTHR43818:SF10">
    <property type="entry name" value="NADH-DEPENDENT DEHYDROGENASE-RELATED"/>
    <property type="match status" value="1"/>
</dbReference>
<dbReference type="SUPFAM" id="SSF51735">
    <property type="entry name" value="NAD(P)-binding Rossmann-fold domains"/>
    <property type="match status" value="1"/>
</dbReference>
<dbReference type="InterPro" id="IPR050463">
    <property type="entry name" value="Gfo/Idh/MocA_oxidrdct_glycsds"/>
</dbReference>
<evidence type="ECO:0000313" key="2">
    <source>
        <dbReference type="EMBL" id="KKK75082.1"/>
    </source>
</evidence>
<dbReference type="InterPro" id="IPR036291">
    <property type="entry name" value="NAD(P)-bd_dom_sf"/>
</dbReference>
<protein>
    <recommendedName>
        <fullName evidence="1">Gfo/Idh/MocA-like oxidoreductase N-terminal domain-containing protein</fullName>
    </recommendedName>
</protein>
<accession>A0A0F8Y154</accession>
<evidence type="ECO:0000259" key="1">
    <source>
        <dbReference type="Pfam" id="PF01408"/>
    </source>
</evidence>
<dbReference type="AlphaFoldDB" id="A0A0F8Y154"/>
<dbReference type="PANTHER" id="PTHR43818">
    <property type="entry name" value="BCDNA.GH03377"/>
    <property type="match status" value="1"/>
</dbReference>
<comment type="caution">
    <text evidence="2">The sequence shown here is derived from an EMBL/GenBank/DDBJ whole genome shotgun (WGS) entry which is preliminary data.</text>
</comment>
<sequence length="171" mass="18995">FRKMLDELDKSIDAVVVSTPDHMHFHPARQAMLMGKHCYCEKPLAHSPWEARELTKIAQRMNVATQLGNQRHAHAGMRRTVEAARAGDRVVYFVESPVKSFNGLRAARDARLKAAPLFVFFGKLQGICGRNHTCRNGDGCGEHVFVVTAMVPAKMLSQARKALDGAKQDGQ</sequence>
<dbReference type="EMBL" id="LAZR01056021">
    <property type="protein sequence ID" value="KKK75082.1"/>
    <property type="molecule type" value="Genomic_DNA"/>
</dbReference>
<feature type="non-terminal residue" evidence="2">
    <location>
        <position position="1"/>
    </location>
</feature>
<dbReference type="Gene3D" id="3.40.50.720">
    <property type="entry name" value="NAD(P)-binding Rossmann-like Domain"/>
    <property type="match status" value="1"/>
</dbReference>
<name>A0A0F8Y154_9ZZZZ</name>
<feature type="domain" description="Gfo/Idh/MocA-like oxidoreductase N-terminal" evidence="1">
    <location>
        <begin position="5"/>
        <end position="67"/>
    </location>
</feature>